<dbReference type="InterPro" id="IPR029058">
    <property type="entry name" value="AB_hydrolase_fold"/>
</dbReference>
<dbReference type="EC" id="3.1.-.-" evidence="3"/>
<evidence type="ECO:0000313" key="3">
    <source>
        <dbReference type="EMBL" id="SPJ32379.1"/>
    </source>
</evidence>
<evidence type="ECO:0000256" key="1">
    <source>
        <dbReference type="ARBA" id="ARBA00005622"/>
    </source>
</evidence>
<dbReference type="PANTHER" id="PTHR40841">
    <property type="entry name" value="SIDEROPHORE TRIACETYLFUSARININE C ESTERASE"/>
    <property type="match status" value="1"/>
</dbReference>
<dbReference type="SUPFAM" id="SSF53474">
    <property type="entry name" value="alpha/beta-Hydrolases"/>
    <property type="match status" value="1"/>
</dbReference>
<dbReference type="InterPro" id="IPR000801">
    <property type="entry name" value="Esterase-like"/>
</dbReference>
<dbReference type="PANTHER" id="PTHR40841:SF2">
    <property type="entry name" value="SIDEROPHORE-DEGRADING ESTERASE (EUROFUNG)"/>
    <property type="match status" value="1"/>
</dbReference>
<name>A0A2R8CHM8_9GAMM</name>
<evidence type="ECO:0000313" key="4">
    <source>
        <dbReference type="Proteomes" id="UP000244934"/>
    </source>
</evidence>
<gene>
    <name evidence="3" type="primary">besA_1</name>
    <name evidence="3" type="ORF">KSP9073_00379</name>
</gene>
<accession>A0A2R8CHM8</accession>
<dbReference type="EMBL" id="ONZI01000001">
    <property type="protein sequence ID" value="SPJ32379.1"/>
    <property type="molecule type" value="Genomic_DNA"/>
</dbReference>
<evidence type="ECO:0000256" key="2">
    <source>
        <dbReference type="ARBA" id="ARBA00022801"/>
    </source>
</evidence>
<reference evidence="4" key="1">
    <citation type="submission" date="2018-03" db="EMBL/GenBank/DDBJ databases">
        <authorList>
            <person name="Navarro De La Torre S."/>
        </authorList>
    </citation>
    <scope>NUCLEOTIDE SEQUENCE [LARGE SCALE GENOMIC DNA]</scope>
    <source>
        <strain evidence="4">EAod3</strain>
    </source>
</reference>
<keyword evidence="4" id="KW-1185">Reference proteome</keyword>
<dbReference type="Pfam" id="PF00756">
    <property type="entry name" value="Esterase"/>
    <property type="match status" value="1"/>
</dbReference>
<protein>
    <submittedName>
        <fullName evidence="3">Ferri-bacillibactin esterase BesA</fullName>
        <ecNumber evidence="3">3.1.-.-</ecNumber>
    </submittedName>
</protein>
<sequence length="298" mass="33556">MHIVPAFRERMRIALTSTILIMLWLMTPVPGHVARADTATGDAGPMTLDHTQQWEMHNAQGQAYRIMISLPDGEPPQGGYPVLYVLDGNAYFPAFHAARDTVARYHDTIIVGVGYPQAQALNFQRRSYDFTPPAPAGHNEPPQGGQDELLAFLEQRLLPRVTSELPVDSRRQSLFGHSFGGMFAIYTMFRRPALFTHIVAASPSLWWRDQYLLPLEPEFRKAMQKTPEHPPSLVLILAEGDMPQQIRDARSLDERLQPLSAHGMRSSFTLVAGVDHVTVPFKIVSRVMKEVFESPYMP</sequence>
<dbReference type="AlphaFoldDB" id="A0A2R8CHM8"/>
<dbReference type="InterPro" id="IPR052558">
    <property type="entry name" value="Siderophore_Hydrolase_D"/>
</dbReference>
<dbReference type="GO" id="GO:0016788">
    <property type="term" value="F:hydrolase activity, acting on ester bonds"/>
    <property type="evidence" value="ECO:0007669"/>
    <property type="project" value="TreeGrafter"/>
</dbReference>
<keyword evidence="2 3" id="KW-0378">Hydrolase</keyword>
<proteinExistence type="inferred from homology"/>
<comment type="similarity">
    <text evidence="1">Belongs to the esterase D family.</text>
</comment>
<dbReference type="Proteomes" id="UP000244934">
    <property type="component" value="Unassembled WGS sequence"/>
</dbReference>
<dbReference type="Gene3D" id="3.40.50.1820">
    <property type="entry name" value="alpha/beta hydrolase"/>
    <property type="match status" value="1"/>
</dbReference>
<organism evidence="3 4">
    <name type="scientific">Kushneria phyllosphaerae</name>
    <dbReference type="NCBI Taxonomy" id="2100822"/>
    <lineage>
        <taxon>Bacteria</taxon>
        <taxon>Pseudomonadati</taxon>
        <taxon>Pseudomonadota</taxon>
        <taxon>Gammaproteobacteria</taxon>
        <taxon>Oceanospirillales</taxon>
        <taxon>Halomonadaceae</taxon>
        <taxon>Kushneria</taxon>
    </lineage>
</organism>